<feature type="transmembrane region" description="Helical" evidence="8">
    <location>
        <begin position="15"/>
        <end position="34"/>
    </location>
</feature>
<dbReference type="Pfam" id="PF09594">
    <property type="entry name" value="GT87"/>
    <property type="match status" value="1"/>
</dbReference>
<dbReference type="Proteomes" id="UP000295151">
    <property type="component" value="Unassembled WGS sequence"/>
</dbReference>
<feature type="transmembrane region" description="Helical" evidence="8">
    <location>
        <begin position="373"/>
        <end position="391"/>
    </location>
</feature>
<keyword evidence="5 8" id="KW-1133">Transmembrane helix</keyword>
<proteinExistence type="inferred from homology"/>
<evidence type="ECO:0000256" key="2">
    <source>
        <dbReference type="ARBA" id="ARBA00022475"/>
    </source>
</evidence>
<dbReference type="OrthoDB" id="9774600at2"/>
<dbReference type="GO" id="GO:0005886">
    <property type="term" value="C:plasma membrane"/>
    <property type="evidence" value="ECO:0007669"/>
    <property type="project" value="UniProtKB-SubCell"/>
</dbReference>
<evidence type="ECO:0000256" key="6">
    <source>
        <dbReference type="ARBA" id="ARBA00023136"/>
    </source>
</evidence>
<evidence type="ECO:0000313" key="10">
    <source>
        <dbReference type="Proteomes" id="UP000295151"/>
    </source>
</evidence>
<keyword evidence="6 8" id="KW-0472">Membrane</keyword>
<feature type="transmembrane region" description="Helical" evidence="8">
    <location>
        <begin position="336"/>
        <end position="353"/>
    </location>
</feature>
<dbReference type="GO" id="GO:0016758">
    <property type="term" value="F:hexosyltransferase activity"/>
    <property type="evidence" value="ECO:0007669"/>
    <property type="project" value="InterPro"/>
</dbReference>
<evidence type="ECO:0000256" key="7">
    <source>
        <dbReference type="ARBA" id="ARBA00024033"/>
    </source>
</evidence>
<keyword evidence="4 8" id="KW-0812">Transmembrane</keyword>
<evidence type="ECO:0000256" key="4">
    <source>
        <dbReference type="ARBA" id="ARBA00022692"/>
    </source>
</evidence>
<evidence type="ECO:0000256" key="3">
    <source>
        <dbReference type="ARBA" id="ARBA00022679"/>
    </source>
</evidence>
<feature type="transmembrane region" description="Helical" evidence="8">
    <location>
        <begin position="173"/>
        <end position="195"/>
    </location>
</feature>
<dbReference type="RefSeq" id="WP_133980170.1">
    <property type="nucleotide sequence ID" value="NZ_SOCE01000001.1"/>
</dbReference>
<feature type="transmembrane region" description="Helical" evidence="8">
    <location>
        <begin position="128"/>
        <end position="161"/>
    </location>
</feature>
<evidence type="ECO:0000256" key="1">
    <source>
        <dbReference type="ARBA" id="ARBA00004651"/>
    </source>
</evidence>
<evidence type="ECO:0000313" key="9">
    <source>
        <dbReference type="EMBL" id="TDU90232.1"/>
    </source>
</evidence>
<feature type="transmembrane region" description="Helical" evidence="8">
    <location>
        <begin position="69"/>
        <end position="89"/>
    </location>
</feature>
<organism evidence="9 10">
    <name type="scientific">Kribbella voronezhensis</name>
    <dbReference type="NCBI Taxonomy" id="2512212"/>
    <lineage>
        <taxon>Bacteria</taxon>
        <taxon>Bacillati</taxon>
        <taxon>Actinomycetota</taxon>
        <taxon>Actinomycetes</taxon>
        <taxon>Propionibacteriales</taxon>
        <taxon>Kribbellaceae</taxon>
        <taxon>Kribbella</taxon>
    </lineage>
</organism>
<accession>A0A4R7TDK7</accession>
<feature type="transmembrane region" description="Helical" evidence="8">
    <location>
        <begin position="292"/>
        <end position="308"/>
    </location>
</feature>
<gene>
    <name evidence="9" type="ORF">EV138_3817</name>
</gene>
<reference evidence="9 10" key="1">
    <citation type="submission" date="2019-03" db="EMBL/GenBank/DDBJ databases">
        <title>Genomic Encyclopedia of Type Strains, Phase III (KMG-III): the genomes of soil and plant-associated and newly described type strains.</title>
        <authorList>
            <person name="Whitman W."/>
        </authorList>
    </citation>
    <scope>NUCLEOTIDE SEQUENCE [LARGE SCALE GENOMIC DNA]</scope>
    <source>
        <strain evidence="9 10">VKM Ac-2575</strain>
    </source>
</reference>
<name>A0A4R7TDK7_9ACTN</name>
<protein>
    <submittedName>
        <fullName evidence="9">Alpha-1,2-mannosyltransferase</fullName>
    </submittedName>
</protein>
<keyword evidence="10" id="KW-1185">Reference proteome</keyword>
<sequence length="407" mass="43506">MTTSPVLPAVKTRNLLPWFALAGAAVIVVCVALWPPSSSMSDLRVYFAGARGFVDGDDIYTVNQKYPGMGLGFTYPPFAAMIMAPLAIGEHFARLLMTLLSGVSLLAVGAVTARALRPQWSRDRLIGAGLFCSAAGLLLEPVSSTFGMGQINLVLLALLMVDLLGHTPRRFRGLLVGVATGIKLTPGIFIVFLLVTRRFREAAVATAATAGTLLLGWLVMPGPTVDFWTRYIFDPSRPGPAHYISNQSLRGTIARLTENSGATGPLWLLSATIVGAGGLAVARRLYAAGRSLDALVVTGFTGLLVSPISWSNHWVWALPATAVVWSWVGRGTAMKVFATAWTLVFALGLPWWAPWADDKEFHHNFPQALMGNSYLIAGIALLVTSVITVVARPNATALQSDPVQAVR</sequence>
<feature type="transmembrane region" description="Helical" evidence="8">
    <location>
        <begin position="95"/>
        <end position="116"/>
    </location>
</feature>
<comment type="subcellular location">
    <subcellularLocation>
        <location evidence="1">Cell membrane</location>
        <topology evidence="1">Multi-pass membrane protein</topology>
    </subcellularLocation>
</comment>
<feature type="transmembrane region" description="Helical" evidence="8">
    <location>
        <begin position="202"/>
        <end position="220"/>
    </location>
</feature>
<evidence type="ECO:0000256" key="5">
    <source>
        <dbReference type="ARBA" id="ARBA00022989"/>
    </source>
</evidence>
<keyword evidence="3 9" id="KW-0808">Transferase</keyword>
<comment type="caution">
    <text evidence="9">The sequence shown here is derived from an EMBL/GenBank/DDBJ whole genome shotgun (WGS) entry which is preliminary data.</text>
</comment>
<dbReference type="InterPro" id="IPR018584">
    <property type="entry name" value="GT87"/>
</dbReference>
<dbReference type="EMBL" id="SOCE01000001">
    <property type="protein sequence ID" value="TDU90232.1"/>
    <property type="molecule type" value="Genomic_DNA"/>
</dbReference>
<keyword evidence="2" id="KW-1003">Cell membrane</keyword>
<keyword evidence="9" id="KW-0328">Glycosyltransferase</keyword>
<dbReference type="AlphaFoldDB" id="A0A4R7TDK7"/>
<feature type="transmembrane region" description="Helical" evidence="8">
    <location>
        <begin position="266"/>
        <end position="285"/>
    </location>
</feature>
<evidence type="ECO:0000256" key="8">
    <source>
        <dbReference type="SAM" id="Phobius"/>
    </source>
</evidence>
<comment type="similarity">
    <text evidence="7">Belongs to the glycosyltransferase 87 family.</text>
</comment>